<dbReference type="InterPro" id="IPR053860">
    <property type="entry name" value="DUF6932"/>
</dbReference>
<sequence length="206" mass="23002">MEGITISGFCGTDTYDYSRYRFVADGAGGTVHGGHSLIPPLTSGGMLPVGRHPATLEEIHDVFVVQAPHSMHRQRLYSALELYVALVRDLLPRATLWIDGGFCTHKATPPADIDLVLFASRRLVQHFDQERWTRMNQLITLQNLTAMVPHTVERRIQPMGGLIDAFFAEEGNADDVALWDYNWSLVKDDDGKIVDGEHKGYLEVAL</sequence>
<accession>A0ABT3V706</accession>
<proteinExistence type="predicted"/>
<evidence type="ECO:0000313" key="2">
    <source>
        <dbReference type="Proteomes" id="UP001165590"/>
    </source>
</evidence>
<dbReference type="InterPro" id="IPR043519">
    <property type="entry name" value="NT_sf"/>
</dbReference>
<evidence type="ECO:0000313" key="1">
    <source>
        <dbReference type="EMBL" id="MCX4235397.1"/>
    </source>
</evidence>
<reference evidence="1" key="1">
    <citation type="journal article" date="2022" name="bioRxiv">
        <title>Discovery and biosynthetic assessment of Streptomyces ortus sp nov. isolated from a deep-sea sponge.</title>
        <authorList>
            <person name="Williams S.E."/>
        </authorList>
    </citation>
    <scope>NUCLEOTIDE SEQUENCE</scope>
    <source>
        <strain evidence="1">A15ISP2-DRY2</strain>
    </source>
</reference>
<gene>
    <name evidence="1" type="ORF">K3769_22000</name>
</gene>
<dbReference type="SUPFAM" id="SSF81301">
    <property type="entry name" value="Nucleotidyltransferase"/>
    <property type="match status" value="1"/>
</dbReference>
<dbReference type="Proteomes" id="UP001165590">
    <property type="component" value="Unassembled WGS sequence"/>
</dbReference>
<dbReference type="EMBL" id="JAIFZO010000002">
    <property type="protein sequence ID" value="MCX4235397.1"/>
    <property type="molecule type" value="Genomic_DNA"/>
</dbReference>
<dbReference type="Pfam" id="PF22014">
    <property type="entry name" value="DUF6932"/>
    <property type="match status" value="1"/>
</dbReference>
<comment type="caution">
    <text evidence="1">The sequence shown here is derived from an EMBL/GenBank/DDBJ whole genome shotgun (WGS) entry which is preliminary data.</text>
</comment>
<organism evidence="1 2">
    <name type="scientific">Streptomyces ortus</name>
    <dbReference type="NCBI Taxonomy" id="2867268"/>
    <lineage>
        <taxon>Bacteria</taxon>
        <taxon>Bacillati</taxon>
        <taxon>Actinomycetota</taxon>
        <taxon>Actinomycetes</taxon>
        <taxon>Kitasatosporales</taxon>
        <taxon>Streptomycetaceae</taxon>
        <taxon>Streptomyces</taxon>
    </lineage>
</organism>
<keyword evidence="2" id="KW-1185">Reference proteome</keyword>
<evidence type="ECO:0008006" key="3">
    <source>
        <dbReference type="Google" id="ProtNLM"/>
    </source>
</evidence>
<protein>
    <recommendedName>
        <fullName evidence="3">Polymerase nucleotidyl transferase domain-containing protein</fullName>
    </recommendedName>
</protein>
<dbReference type="RefSeq" id="WP_267028084.1">
    <property type="nucleotide sequence ID" value="NZ_JAIFZO010000002.1"/>
</dbReference>
<name>A0ABT3V706_9ACTN</name>